<organism evidence="2 3">
    <name type="scientific">Panagrellus redivivus</name>
    <name type="common">Microworm</name>
    <dbReference type="NCBI Taxonomy" id="6233"/>
    <lineage>
        <taxon>Eukaryota</taxon>
        <taxon>Metazoa</taxon>
        <taxon>Ecdysozoa</taxon>
        <taxon>Nematoda</taxon>
        <taxon>Chromadorea</taxon>
        <taxon>Rhabditida</taxon>
        <taxon>Tylenchina</taxon>
        <taxon>Panagrolaimomorpha</taxon>
        <taxon>Panagrolaimoidea</taxon>
        <taxon>Panagrolaimidae</taxon>
        <taxon>Panagrellus</taxon>
    </lineage>
</organism>
<evidence type="ECO:0000256" key="1">
    <source>
        <dbReference type="SAM" id="SignalP"/>
    </source>
</evidence>
<reference evidence="2" key="1">
    <citation type="journal article" date="2013" name="Genetics">
        <title>The draft genome and transcriptome of Panagrellus redivivus are shaped by the harsh demands of a free-living lifestyle.</title>
        <authorList>
            <person name="Srinivasan J."/>
            <person name="Dillman A.R."/>
            <person name="Macchietto M.G."/>
            <person name="Heikkinen L."/>
            <person name="Lakso M."/>
            <person name="Fracchia K.M."/>
            <person name="Antoshechkin I."/>
            <person name="Mortazavi A."/>
            <person name="Wong G."/>
            <person name="Sternberg P.W."/>
        </authorList>
    </citation>
    <scope>NUCLEOTIDE SEQUENCE [LARGE SCALE GENOMIC DNA]</scope>
    <source>
        <strain evidence="2">MT8872</strain>
    </source>
</reference>
<proteinExistence type="predicted"/>
<dbReference type="WBParaSite" id="Pan_g1757.t1">
    <property type="protein sequence ID" value="Pan_g1757.t1"/>
    <property type="gene ID" value="Pan_g1757"/>
</dbReference>
<dbReference type="AlphaFoldDB" id="A0A7E4V8N9"/>
<accession>A0A7E4V8N9</accession>
<dbReference type="Proteomes" id="UP000492821">
    <property type="component" value="Unassembled WGS sequence"/>
</dbReference>
<name>A0A7E4V8N9_PANRE</name>
<evidence type="ECO:0000313" key="3">
    <source>
        <dbReference type="WBParaSite" id="Pan_g1757.t1"/>
    </source>
</evidence>
<keyword evidence="2" id="KW-1185">Reference proteome</keyword>
<reference evidence="3" key="2">
    <citation type="submission" date="2020-10" db="UniProtKB">
        <authorList>
            <consortium name="WormBaseParasite"/>
        </authorList>
    </citation>
    <scope>IDENTIFICATION</scope>
</reference>
<sequence length="172" mass="20136">MMRSRIFIFMLIVFSFFALQAECYGNYYGEPQNLLEAYRNGLYYAGELLKQNKDVIKQGLKSLAFLLGNNKETSRLFNPYEEGFRGFFKKVDRAILGKEGSKRKTFVNKLGQIGNKRFPALANVVRKLTKPYSKYKQFVNEQDRSFKMPLFECARVPYWYCQSAENARNILP</sequence>
<evidence type="ECO:0000313" key="2">
    <source>
        <dbReference type="Proteomes" id="UP000492821"/>
    </source>
</evidence>
<protein>
    <submittedName>
        <fullName evidence="3">Secreted protein</fullName>
    </submittedName>
</protein>
<feature type="chain" id="PRO_5028963136" evidence="1">
    <location>
        <begin position="24"/>
        <end position="172"/>
    </location>
</feature>
<feature type="signal peptide" evidence="1">
    <location>
        <begin position="1"/>
        <end position="23"/>
    </location>
</feature>
<keyword evidence="1" id="KW-0732">Signal</keyword>